<accession>A0AC35UHC1</accession>
<proteinExistence type="predicted"/>
<reference evidence="2" key="1">
    <citation type="submission" date="2016-11" db="UniProtKB">
        <authorList>
            <consortium name="WormBaseParasite"/>
        </authorList>
    </citation>
    <scope>IDENTIFICATION</scope>
    <source>
        <strain evidence="2">KR3021</strain>
    </source>
</reference>
<organism evidence="1 2">
    <name type="scientific">Rhabditophanes sp. KR3021</name>
    <dbReference type="NCBI Taxonomy" id="114890"/>
    <lineage>
        <taxon>Eukaryota</taxon>
        <taxon>Metazoa</taxon>
        <taxon>Ecdysozoa</taxon>
        <taxon>Nematoda</taxon>
        <taxon>Chromadorea</taxon>
        <taxon>Rhabditida</taxon>
        <taxon>Tylenchina</taxon>
        <taxon>Panagrolaimomorpha</taxon>
        <taxon>Strongyloidoidea</taxon>
        <taxon>Alloionematidae</taxon>
        <taxon>Rhabditophanes</taxon>
    </lineage>
</organism>
<sequence length="135" mass="14785">MQFSIGSVILLICQIFSILSIEDNNFIVNEMDLLIDTKNNMNADTCKDVAANCPTLKRFCLSLNKNHFMETRCALTCDLCSKIVTTTSIIKVKIGGPKTTTTDNGKGTPKVEKNAPDSENTNNLTPKPVESAIEN</sequence>
<evidence type="ECO:0000313" key="2">
    <source>
        <dbReference type="WBParaSite" id="RSKR_0001156033.1"/>
    </source>
</evidence>
<name>A0AC35UHC1_9BILA</name>
<evidence type="ECO:0000313" key="1">
    <source>
        <dbReference type="Proteomes" id="UP000095286"/>
    </source>
</evidence>
<protein>
    <submittedName>
        <fullName evidence="2">ShKT domain-containing protein</fullName>
    </submittedName>
</protein>
<dbReference type="Proteomes" id="UP000095286">
    <property type="component" value="Unplaced"/>
</dbReference>
<dbReference type="WBParaSite" id="RSKR_0001156033.1">
    <property type="protein sequence ID" value="RSKR_0001156033.1"/>
    <property type="gene ID" value="RSKR_0001156033"/>
</dbReference>